<dbReference type="EMBL" id="JACGBJ010000011">
    <property type="protein sequence ID" value="MBA5803969.1"/>
    <property type="molecule type" value="Genomic_DNA"/>
</dbReference>
<dbReference type="PANTHER" id="PTHR33337:SF39">
    <property type="entry name" value="DUF636 DOMAIN PROTEIN (AFU_ORTHOLOGUE AFUA_6G11530)"/>
    <property type="match status" value="1"/>
</dbReference>
<gene>
    <name evidence="6" type="ORF">HX902_20260</name>
</gene>
<accession>A0ABR6ABJ9</accession>
<dbReference type="InterPro" id="IPR006913">
    <property type="entry name" value="CENP-V/GFA"/>
</dbReference>
<name>A0ABR6ABJ9_9HYPH</name>
<dbReference type="Proteomes" id="UP000539787">
    <property type="component" value="Unassembled WGS sequence"/>
</dbReference>
<evidence type="ECO:0000313" key="7">
    <source>
        <dbReference type="Proteomes" id="UP000539787"/>
    </source>
</evidence>
<proteinExistence type="inferred from homology"/>
<organism evidence="6 7">
    <name type="scientific">Rhizobium changzhiense</name>
    <dbReference type="NCBI Taxonomy" id="2692317"/>
    <lineage>
        <taxon>Bacteria</taxon>
        <taxon>Pseudomonadati</taxon>
        <taxon>Pseudomonadota</taxon>
        <taxon>Alphaproteobacteria</taxon>
        <taxon>Hyphomicrobiales</taxon>
        <taxon>Rhizobiaceae</taxon>
        <taxon>Rhizobium/Agrobacterium group</taxon>
        <taxon>Rhizobium</taxon>
    </lineage>
</organism>
<evidence type="ECO:0000259" key="5">
    <source>
        <dbReference type="PROSITE" id="PS51891"/>
    </source>
</evidence>
<sequence length="134" mass="14810">MPVEAIRTGGCLCGAVRYEVRGEPYQSGLCHCKTCRKITGSAFSATGNWHRWQFQMSGEISTFDKRSFCPACGSRLFFLFDDGVEVFLGTLDEAPYAISPMVEVWNIRREPWLAPVVGAVLHEGNEIASGKDEG</sequence>
<keyword evidence="4" id="KW-0456">Lyase</keyword>
<keyword evidence="2" id="KW-0479">Metal-binding</keyword>
<dbReference type="Pfam" id="PF04828">
    <property type="entry name" value="GFA"/>
    <property type="match status" value="1"/>
</dbReference>
<evidence type="ECO:0000313" key="6">
    <source>
        <dbReference type="EMBL" id="MBA5803969.1"/>
    </source>
</evidence>
<keyword evidence="3" id="KW-0862">Zinc</keyword>
<keyword evidence="7" id="KW-1185">Reference proteome</keyword>
<feature type="domain" description="CENP-V/GFA" evidence="5">
    <location>
        <begin position="7"/>
        <end position="113"/>
    </location>
</feature>
<protein>
    <submittedName>
        <fullName evidence="6">GFA family protein</fullName>
    </submittedName>
</protein>
<dbReference type="InterPro" id="IPR011057">
    <property type="entry name" value="Mss4-like_sf"/>
</dbReference>
<reference evidence="6 7" key="1">
    <citation type="submission" date="2020-07" db="EMBL/GenBank/DDBJ databases">
        <authorList>
            <person name="Sun Q."/>
        </authorList>
    </citation>
    <scope>NUCLEOTIDE SEQUENCE [LARGE SCALE GENOMIC DNA]</scope>
    <source>
        <strain evidence="6 7">WYCCWR 11317</strain>
    </source>
</reference>
<evidence type="ECO:0000256" key="4">
    <source>
        <dbReference type="ARBA" id="ARBA00023239"/>
    </source>
</evidence>
<comment type="similarity">
    <text evidence="1">Belongs to the Gfa family.</text>
</comment>
<dbReference type="PANTHER" id="PTHR33337">
    <property type="entry name" value="GFA DOMAIN-CONTAINING PROTEIN"/>
    <property type="match status" value="1"/>
</dbReference>
<comment type="caution">
    <text evidence="6">The sequence shown here is derived from an EMBL/GenBank/DDBJ whole genome shotgun (WGS) entry which is preliminary data.</text>
</comment>
<dbReference type="RefSeq" id="WP_182209999.1">
    <property type="nucleotide sequence ID" value="NZ_JACGBJ010000011.1"/>
</dbReference>
<evidence type="ECO:0000256" key="3">
    <source>
        <dbReference type="ARBA" id="ARBA00022833"/>
    </source>
</evidence>
<dbReference type="PROSITE" id="PS51891">
    <property type="entry name" value="CENP_V_GFA"/>
    <property type="match status" value="1"/>
</dbReference>
<dbReference type="SUPFAM" id="SSF51316">
    <property type="entry name" value="Mss4-like"/>
    <property type="match status" value="1"/>
</dbReference>
<evidence type="ECO:0000256" key="2">
    <source>
        <dbReference type="ARBA" id="ARBA00022723"/>
    </source>
</evidence>
<evidence type="ECO:0000256" key="1">
    <source>
        <dbReference type="ARBA" id="ARBA00005495"/>
    </source>
</evidence>
<dbReference type="Gene3D" id="3.90.1590.10">
    <property type="entry name" value="glutathione-dependent formaldehyde- activating enzyme (gfa)"/>
    <property type="match status" value="1"/>
</dbReference>